<organism evidence="1 2">
    <name type="scientific">Litoribaculum gwangyangense</name>
    <dbReference type="NCBI Taxonomy" id="1130722"/>
    <lineage>
        <taxon>Bacteria</taxon>
        <taxon>Pseudomonadati</taxon>
        <taxon>Bacteroidota</taxon>
        <taxon>Flavobacteriia</taxon>
        <taxon>Flavobacteriales</taxon>
        <taxon>Flavobacteriaceae</taxon>
        <taxon>Litoribaculum</taxon>
    </lineage>
</organism>
<gene>
    <name evidence="1" type="ORF">GCM10023330_21560</name>
</gene>
<proteinExistence type="predicted"/>
<comment type="caution">
    <text evidence="1">The sequence shown here is derived from an EMBL/GenBank/DDBJ whole genome shotgun (WGS) entry which is preliminary data.</text>
</comment>
<dbReference type="EMBL" id="BAABJW010000003">
    <property type="protein sequence ID" value="GAA4813551.1"/>
    <property type="molecule type" value="Genomic_DNA"/>
</dbReference>
<evidence type="ECO:0000313" key="2">
    <source>
        <dbReference type="Proteomes" id="UP001501433"/>
    </source>
</evidence>
<reference evidence="2" key="1">
    <citation type="journal article" date="2019" name="Int. J. Syst. Evol. Microbiol.">
        <title>The Global Catalogue of Microorganisms (GCM) 10K type strain sequencing project: providing services to taxonomists for standard genome sequencing and annotation.</title>
        <authorList>
            <consortium name="The Broad Institute Genomics Platform"/>
            <consortium name="The Broad Institute Genome Sequencing Center for Infectious Disease"/>
            <person name="Wu L."/>
            <person name="Ma J."/>
        </authorList>
    </citation>
    <scope>NUCLEOTIDE SEQUENCE [LARGE SCALE GENOMIC DNA]</scope>
    <source>
        <strain evidence="2">JCM 18325</strain>
    </source>
</reference>
<sequence length="59" mass="7138">MPYMVVIVMKMQLLKALFTSQEERCFKQIYVLEKPRNIVVGFFYGKKKASYMDKKYTFK</sequence>
<evidence type="ECO:0000313" key="1">
    <source>
        <dbReference type="EMBL" id="GAA4813551.1"/>
    </source>
</evidence>
<keyword evidence="2" id="KW-1185">Reference proteome</keyword>
<accession>A0ABP9CL93</accession>
<dbReference type="Proteomes" id="UP001501433">
    <property type="component" value="Unassembled WGS sequence"/>
</dbReference>
<name>A0ABP9CL93_9FLAO</name>
<protein>
    <submittedName>
        <fullName evidence="1">Uncharacterized protein</fullName>
    </submittedName>
</protein>